<evidence type="ECO:0000313" key="8">
    <source>
        <dbReference type="Proteomes" id="UP001209878"/>
    </source>
</evidence>
<dbReference type="GO" id="GO:0005829">
    <property type="term" value="C:cytosol"/>
    <property type="evidence" value="ECO:0007669"/>
    <property type="project" value="GOC"/>
</dbReference>
<dbReference type="GO" id="GO:1990745">
    <property type="term" value="C:EARP complex"/>
    <property type="evidence" value="ECO:0007669"/>
    <property type="project" value="InterPro"/>
</dbReference>
<keyword evidence="1" id="KW-0813">Transport</keyword>
<dbReference type="GO" id="GO:0042147">
    <property type="term" value="P:retrograde transport, endosome to Golgi"/>
    <property type="evidence" value="ECO:0007669"/>
    <property type="project" value="InterPro"/>
</dbReference>
<organism evidence="7 8">
    <name type="scientific">Ridgeia piscesae</name>
    <name type="common">Tubeworm</name>
    <dbReference type="NCBI Taxonomy" id="27915"/>
    <lineage>
        <taxon>Eukaryota</taxon>
        <taxon>Metazoa</taxon>
        <taxon>Spiralia</taxon>
        <taxon>Lophotrochozoa</taxon>
        <taxon>Annelida</taxon>
        <taxon>Polychaeta</taxon>
        <taxon>Sedentaria</taxon>
        <taxon>Canalipalpata</taxon>
        <taxon>Sabellida</taxon>
        <taxon>Siboglinidae</taxon>
        <taxon>Ridgeia</taxon>
    </lineage>
</organism>
<dbReference type="AlphaFoldDB" id="A0AAD9NNX3"/>
<protein>
    <recommendedName>
        <fullName evidence="9">Coiled-coil domain-containing protein 132</fullName>
    </recommendedName>
</protein>
<dbReference type="InterPro" id="IPR019515">
    <property type="entry name" value="VPS54_N"/>
</dbReference>
<dbReference type="GO" id="GO:0000149">
    <property type="term" value="F:SNARE binding"/>
    <property type="evidence" value="ECO:0007669"/>
    <property type="project" value="TreeGrafter"/>
</dbReference>
<evidence type="ECO:0000259" key="5">
    <source>
        <dbReference type="Pfam" id="PF10474"/>
    </source>
</evidence>
<evidence type="ECO:0008006" key="9">
    <source>
        <dbReference type="Google" id="ProtNLM"/>
    </source>
</evidence>
<dbReference type="PANTHER" id="PTHR13258:SF0">
    <property type="entry name" value="SYNDETIN"/>
    <property type="match status" value="1"/>
</dbReference>
<dbReference type="Pfam" id="PF10474">
    <property type="entry name" value="Syndetin_C"/>
    <property type="match status" value="1"/>
</dbReference>
<accession>A0AAD9NNX3</accession>
<dbReference type="GO" id="GO:0032456">
    <property type="term" value="P:endocytic recycling"/>
    <property type="evidence" value="ECO:0007669"/>
    <property type="project" value="InterPro"/>
</dbReference>
<evidence type="ECO:0000256" key="4">
    <source>
        <dbReference type="SAM" id="Coils"/>
    </source>
</evidence>
<dbReference type="GO" id="GO:0015031">
    <property type="term" value="P:protein transport"/>
    <property type="evidence" value="ECO:0007669"/>
    <property type="project" value="UniProtKB-KW"/>
</dbReference>
<dbReference type="EMBL" id="JAODUO010000832">
    <property type="protein sequence ID" value="KAK2174039.1"/>
    <property type="molecule type" value="Genomic_DNA"/>
</dbReference>
<feature type="coiled-coil region" evidence="4">
    <location>
        <begin position="88"/>
        <end position="115"/>
    </location>
</feature>
<dbReference type="PANTHER" id="PTHR13258">
    <property type="entry name" value="SYNDETIN"/>
    <property type="match status" value="1"/>
</dbReference>
<keyword evidence="8" id="KW-1185">Reference proteome</keyword>
<comment type="caution">
    <text evidence="7">The sequence shown here is derived from an EMBL/GenBank/DDBJ whole genome shotgun (WGS) entry which is preliminary data.</text>
</comment>
<keyword evidence="3 4" id="KW-0175">Coiled coil</keyword>
<proteinExistence type="predicted"/>
<evidence type="ECO:0000256" key="3">
    <source>
        <dbReference type="ARBA" id="ARBA00023054"/>
    </source>
</evidence>
<evidence type="ECO:0000256" key="2">
    <source>
        <dbReference type="ARBA" id="ARBA00022927"/>
    </source>
</evidence>
<dbReference type="Proteomes" id="UP001209878">
    <property type="component" value="Unassembled WGS sequence"/>
</dbReference>
<keyword evidence="2" id="KW-0653">Protein transport</keyword>
<sequence length="968" mass="111525">MKMAFTKKLKTFISEIRESSTKSPEEELLPQLTDSPAVAKFKEHLNQDPTDPLAEQEIVASIEAVYYSDDQFDPSDYELKKLPEQLELDSINNDRKRLRRQLQAVSKKVSELVLDNHPAYVAELDRVMELQRALQSAIVKCSSSRQHLWMTQRKAFTAISLSLLANYRKRQQLTALLKSLHTIKTLQRTDIRLREMLEEEDYAGAIQLCMECEKAASTFRHYHCISELSSKLQDTLDVIEESLDVALSRTCHNFDEKHYEKVQTAYRLLGKTQTAMDQLHMHFTSAIHNTAFTIVLGYVELCRGSANTSFQKCQYADLAKNITCEVFTACLIDLCKALWEVMKSYYKTMQWHEQYDRDTSQDTSQDTSHGCEANFDRCYIQQKLSHGLGRIWADVQQKVKVYLLSTDLCHFKYDEFIQVLDIVNRLMQVGREFCGSASEGLQDSIRRQSISYFRNYHRLRMDELRMFLENEVWELCPVKSNFSILLLMEFKFLRRKVNRDCVGVLSCHAAVTTDDGHVKPQAGLFEKYQEGRTPFDPQTEEDDNEDLMEDTNGYCSLTRQSSCQETDSDEDVPEELKRDFIDECPGETPIIKKAPSSHRLKGDVGGGVVAPTVTNTTLNVCRLFGRYMQMMSVLKPIAFDVILCMSQLFDYYLYAVYSFFATDSEMNESNERSLGNKLQTTLKRIKDSLILDEDQLQLLQQGATLNGVEDKVAQPHLSTAVTMATAASLFGLSERLVATESLVFLAEQMEFLQPHLEEMIPPAKKAFLQQFYSQTVTTAHELRKPAYRTVASRTIDYESLQDRMAMVKWDIHDIMSQHSTYVDAILQEFGQFNQSLQQIATHVPIPTAVSGVIWEHCIRLANRSFVEGYASAKKCTNEGRALMQLDFQQFLTKIEKLTHLRPIPDREYVEAYVKAYYLPATQLEVWLRDHKEYSPRQLIGLVNCVPHINKKIKQRLVLLIEEGDKMRR</sequence>
<feature type="domain" description="Vacuolar protein sorting-associated protein 54 N-terminal" evidence="6">
    <location>
        <begin position="59"/>
        <end position="351"/>
    </location>
</feature>
<evidence type="ECO:0000259" key="6">
    <source>
        <dbReference type="Pfam" id="PF10475"/>
    </source>
</evidence>
<evidence type="ECO:0000313" key="7">
    <source>
        <dbReference type="EMBL" id="KAK2174039.1"/>
    </source>
</evidence>
<evidence type="ECO:0000256" key="1">
    <source>
        <dbReference type="ARBA" id="ARBA00022448"/>
    </source>
</evidence>
<name>A0AAD9NNX3_RIDPI</name>
<dbReference type="InterPro" id="IPR019514">
    <property type="entry name" value="Syndetin_C"/>
</dbReference>
<reference evidence="7" key="1">
    <citation type="journal article" date="2023" name="Mol. Biol. Evol.">
        <title>Third-Generation Sequencing Reveals the Adaptive Role of the Epigenome in Three Deep-Sea Polychaetes.</title>
        <authorList>
            <person name="Perez M."/>
            <person name="Aroh O."/>
            <person name="Sun Y."/>
            <person name="Lan Y."/>
            <person name="Juniper S.K."/>
            <person name="Young C.R."/>
            <person name="Angers B."/>
            <person name="Qian P.Y."/>
        </authorList>
    </citation>
    <scope>NUCLEOTIDE SEQUENCE</scope>
    <source>
        <strain evidence="7">R07B-5</strain>
    </source>
</reference>
<gene>
    <name evidence="7" type="ORF">NP493_832g01020</name>
</gene>
<dbReference type="Pfam" id="PF10475">
    <property type="entry name" value="Vps54_N"/>
    <property type="match status" value="1"/>
</dbReference>
<dbReference type="InterPro" id="IPR040047">
    <property type="entry name" value="VPS50"/>
</dbReference>
<feature type="domain" description="Syndetin C-terminal" evidence="5">
    <location>
        <begin position="729"/>
        <end position="961"/>
    </location>
</feature>